<gene>
    <name evidence="1" type="ORF">RJ639_021518</name>
</gene>
<dbReference type="EMBL" id="JAVXUP010002613">
    <property type="protein sequence ID" value="KAK3002343.1"/>
    <property type="molecule type" value="Genomic_DNA"/>
</dbReference>
<accession>A0AA88V8W7</accession>
<organism evidence="1 2">
    <name type="scientific">Escallonia herrerae</name>
    <dbReference type="NCBI Taxonomy" id="1293975"/>
    <lineage>
        <taxon>Eukaryota</taxon>
        <taxon>Viridiplantae</taxon>
        <taxon>Streptophyta</taxon>
        <taxon>Embryophyta</taxon>
        <taxon>Tracheophyta</taxon>
        <taxon>Spermatophyta</taxon>
        <taxon>Magnoliopsida</taxon>
        <taxon>eudicotyledons</taxon>
        <taxon>Gunneridae</taxon>
        <taxon>Pentapetalae</taxon>
        <taxon>asterids</taxon>
        <taxon>campanulids</taxon>
        <taxon>Escalloniales</taxon>
        <taxon>Escalloniaceae</taxon>
        <taxon>Escallonia</taxon>
    </lineage>
</organism>
<evidence type="ECO:0000313" key="2">
    <source>
        <dbReference type="Proteomes" id="UP001188597"/>
    </source>
</evidence>
<protein>
    <submittedName>
        <fullName evidence="1">Uncharacterized protein</fullName>
    </submittedName>
</protein>
<comment type="caution">
    <text evidence="1">The sequence shown here is derived from an EMBL/GenBank/DDBJ whole genome shotgun (WGS) entry which is preliminary data.</text>
</comment>
<keyword evidence="2" id="KW-1185">Reference proteome</keyword>
<reference evidence="1" key="1">
    <citation type="submission" date="2022-12" db="EMBL/GenBank/DDBJ databases">
        <title>Draft genome assemblies for two species of Escallonia (Escalloniales).</title>
        <authorList>
            <person name="Chanderbali A."/>
            <person name="Dervinis C."/>
            <person name="Anghel I."/>
            <person name="Soltis D."/>
            <person name="Soltis P."/>
            <person name="Zapata F."/>
        </authorList>
    </citation>
    <scope>NUCLEOTIDE SEQUENCE</scope>
    <source>
        <strain evidence="1">UCBG64.0493</strain>
        <tissue evidence="1">Leaf</tissue>
    </source>
</reference>
<sequence length="152" mass="16524">MDDCSLTSIFEWFDGSITGIRLVVVTTVEFEGVMDGVSTSKDGELAGGGGGSLPWRPCQLVFSPYSPFPDGKPQALDASVRRPLVARLTKDIVETFRICNPQFHYTDELNPKRFLTSPSAGVLNDGHDNANSDLILTVNFALVNLEANRSSD</sequence>
<evidence type="ECO:0000313" key="1">
    <source>
        <dbReference type="EMBL" id="KAK3002343.1"/>
    </source>
</evidence>
<proteinExistence type="predicted"/>
<dbReference type="AlphaFoldDB" id="A0AA88V8W7"/>
<name>A0AA88V8W7_9ASTE</name>
<dbReference type="Proteomes" id="UP001188597">
    <property type="component" value="Unassembled WGS sequence"/>
</dbReference>